<dbReference type="GO" id="GO:0033617">
    <property type="term" value="P:mitochondrial respiratory chain complex IV assembly"/>
    <property type="evidence" value="ECO:0007669"/>
    <property type="project" value="InterPro"/>
</dbReference>
<dbReference type="Pfam" id="PF15061">
    <property type="entry name" value="MITRAC7_Phoenixin"/>
    <property type="match status" value="1"/>
</dbReference>
<name>A0AAJ7RUC4_CEPCN</name>
<reference evidence="3" key="1">
    <citation type="submission" date="2025-08" db="UniProtKB">
        <authorList>
            <consortium name="RefSeq"/>
        </authorList>
    </citation>
    <scope>IDENTIFICATION</scope>
</reference>
<dbReference type="Proteomes" id="UP000694920">
    <property type="component" value="Unplaced"/>
</dbReference>
<sequence>MSKLKGAGYTMIFGSFLGILGLALYPVIIKPMLNPEPYKEIRQRNIIKPPNRDV</sequence>
<keyword evidence="1" id="KW-0472">Membrane</keyword>
<dbReference type="GO" id="GO:0005739">
    <property type="term" value="C:mitochondrion"/>
    <property type="evidence" value="ECO:0007669"/>
    <property type="project" value="GOC"/>
</dbReference>
<dbReference type="GO" id="GO:0016020">
    <property type="term" value="C:membrane"/>
    <property type="evidence" value="ECO:0007669"/>
    <property type="project" value="InterPro"/>
</dbReference>
<feature type="transmembrane region" description="Helical" evidence="1">
    <location>
        <begin position="6"/>
        <end position="29"/>
    </location>
</feature>
<dbReference type="GeneID" id="107273725"/>
<keyword evidence="1" id="KW-1133">Transmembrane helix</keyword>
<dbReference type="AlphaFoldDB" id="A0AAJ7RUC4"/>
<gene>
    <name evidence="3" type="primary">LOC107273725</name>
</gene>
<organism evidence="2 3">
    <name type="scientific">Cephus cinctus</name>
    <name type="common">Wheat stem sawfly</name>
    <dbReference type="NCBI Taxonomy" id="211228"/>
    <lineage>
        <taxon>Eukaryota</taxon>
        <taxon>Metazoa</taxon>
        <taxon>Ecdysozoa</taxon>
        <taxon>Arthropoda</taxon>
        <taxon>Hexapoda</taxon>
        <taxon>Insecta</taxon>
        <taxon>Pterygota</taxon>
        <taxon>Neoptera</taxon>
        <taxon>Endopterygota</taxon>
        <taxon>Hymenoptera</taxon>
        <taxon>Cephoidea</taxon>
        <taxon>Cephidae</taxon>
        <taxon>Cephus</taxon>
    </lineage>
</organism>
<evidence type="ECO:0000313" key="2">
    <source>
        <dbReference type="Proteomes" id="UP000694920"/>
    </source>
</evidence>
<dbReference type="KEGG" id="ccin:107273725"/>
<proteinExistence type="predicted"/>
<accession>A0AAJ7RUC4</accession>
<evidence type="ECO:0000256" key="1">
    <source>
        <dbReference type="SAM" id="Phobius"/>
    </source>
</evidence>
<dbReference type="RefSeq" id="XP_024946847.1">
    <property type="nucleotide sequence ID" value="XM_025091079.1"/>
</dbReference>
<protein>
    <submittedName>
        <fullName evidence="3">Uncharacterized protein LOC107273725</fullName>
    </submittedName>
</protein>
<evidence type="ECO:0000313" key="3">
    <source>
        <dbReference type="RefSeq" id="XP_024946847.1"/>
    </source>
</evidence>
<keyword evidence="1" id="KW-0812">Transmembrane</keyword>
<dbReference type="InterPro" id="IPR027917">
    <property type="entry name" value="MITRAC7/Phoenixin"/>
</dbReference>
<keyword evidence="2" id="KW-1185">Reference proteome</keyword>